<keyword evidence="1" id="KW-1133">Transmembrane helix</keyword>
<sequence>MPKPHQDPDTASLVTLTNIGLVGVPLAYTTSKSIVITLLAVALAIISVVTYTVVRRHH</sequence>
<accession>A0ABQ3ZLN1</accession>
<proteinExistence type="predicted"/>
<name>A0ABQ3ZLN1_9ACTN</name>
<keyword evidence="1" id="KW-0472">Membrane</keyword>
<keyword evidence="3" id="KW-1185">Reference proteome</keyword>
<reference evidence="2 3" key="1">
    <citation type="submission" date="2021-01" db="EMBL/GenBank/DDBJ databases">
        <title>Whole genome shotgun sequence of Actinoplanes humidus NBRC 14915.</title>
        <authorList>
            <person name="Komaki H."/>
            <person name="Tamura T."/>
        </authorList>
    </citation>
    <scope>NUCLEOTIDE SEQUENCE [LARGE SCALE GENOMIC DNA]</scope>
    <source>
        <strain evidence="2 3">NBRC 14915</strain>
    </source>
</reference>
<protein>
    <submittedName>
        <fullName evidence="2">Uncharacterized protein</fullName>
    </submittedName>
</protein>
<evidence type="ECO:0000313" key="2">
    <source>
        <dbReference type="EMBL" id="GIE19496.1"/>
    </source>
</evidence>
<organism evidence="2 3">
    <name type="scientific">Winogradskya humida</name>
    <dbReference type="NCBI Taxonomy" id="113566"/>
    <lineage>
        <taxon>Bacteria</taxon>
        <taxon>Bacillati</taxon>
        <taxon>Actinomycetota</taxon>
        <taxon>Actinomycetes</taxon>
        <taxon>Micromonosporales</taxon>
        <taxon>Micromonosporaceae</taxon>
        <taxon>Winogradskya</taxon>
    </lineage>
</organism>
<dbReference type="EMBL" id="BOMN01000030">
    <property type="protein sequence ID" value="GIE19496.1"/>
    <property type="molecule type" value="Genomic_DNA"/>
</dbReference>
<gene>
    <name evidence="2" type="ORF">Ahu01nite_025980</name>
</gene>
<keyword evidence="1" id="KW-0812">Transmembrane</keyword>
<comment type="caution">
    <text evidence="2">The sequence shown here is derived from an EMBL/GenBank/DDBJ whole genome shotgun (WGS) entry which is preliminary data.</text>
</comment>
<dbReference type="Proteomes" id="UP000603200">
    <property type="component" value="Unassembled WGS sequence"/>
</dbReference>
<feature type="transmembrane region" description="Helical" evidence="1">
    <location>
        <begin position="34"/>
        <end position="54"/>
    </location>
</feature>
<evidence type="ECO:0000313" key="3">
    <source>
        <dbReference type="Proteomes" id="UP000603200"/>
    </source>
</evidence>
<evidence type="ECO:0000256" key="1">
    <source>
        <dbReference type="SAM" id="Phobius"/>
    </source>
</evidence>